<dbReference type="InterPro" id="IPR053139">
    <property type="entry name" value="Surface_bspA-like"/>
</dbReference>
<evidence type="ECO:0000313" key="3">
    <source>
        <dbReference type="EMBL" id="MBM6733785.1"/>
    </source>
</evidence>
<dbReference type="Gene3D" id="3.40.50.12480">
    <property type="match status" value="1"/>
</dbReference>
<proteinExistence type="predicted"/>
<keyword evidence="1" id="KW-0732">Signal</keyword>
<evidence type="ECO:0000313" key="4">
    <source>
        <dbReference type="Proteomes" id="UP000766986"/>
    </source>
</evidence>
<comment type="caution">
    <text evidence="3">The sequence shown here is derived from an EMBL/GenBank/DDBJ whole genome shotgun (WGS) entry which is preliminary data.</text>
</comment>
<dbReference type="EMBL" id="JACLYZ010000001">
    <property type="protein sequence ID" value="MBM6733785.1"/>
    <property type="molecule type" value="Genomic_DNA"/>
</dbReference>
<sequence>MKAGITCLWMWLALFMLAVSCTDREGNEGGVEKGILELKSEAEVVLSANRQSFNVSFLSSADWRLSADGITWCTFSADAGKGMEDEQTIQVWLEENTGEADRNVKLTLRAGDQSVSLFVVQKSAKSLTVTADRFELDGNGEYMVVKVQADVECSYEIDPTAQDWLSPVDENNIPEGEVPNAGVMTRSGERTFYFRAAPGSPEEGREGKIVFYGHTSDGSYLEEEVYVYQHVRDEIVLGSGVEYIGSEGGTVRLDLRSNVDFEVVMPSVQWLRQAEQSATRSLSSHTLYFEVDPSTEYSDRKAEITVRKAGTSELSQTFTIVQAQKDAVILEPRGKYRLDEFEHIFQVKVQSNVQTEGPVIDTGFRDFLSEVDKSGLKTRALTENVYYFKVTASESRVERTGYIRFNKMGSKEVSDYLEVIQGKKRILTFDQDTVRLSASKGRFDVKLRVSDGLDYEVLCSDFWITRVAGPDGVNELSYTFEVTDNDQMENSKRTGYIVARQKNEIISDTITVVQESYRYVQVTEPGNLVNQIDAEDKYLISSLRLSGRINGSDIRYLREMAGATYEGASSTNGSLVALDLTDTEIVAGGGAYGIMFGNKYYTNDRGVGVDTVPEGGKNYSYYSEGIGAYMFTNCWKLEDIKCPKSLRVIQNEAFREFGNQEGQAYMQQLKRVTLYPGLEEIKENAFYQNLFLEEINLPESLVLLGERAFYYCARLKEVTVPGSVKDIQLGTFEACYSLSKVCLSEGVERIQLAAFRDCRMLSQINTPASLKEVGGYAFFRCYRLAHPLFPVGVTSIEASTYYECAIEDVNVPTTVTVIGKEAFYKAGVARLTLPEGLKEIGEGAFMMNGLASVTIPASVTKIGKDCFSYNDGLKELHSKPVVPPEITDAVSGNTGDIVLYVPKGCKDIYAAHTYWGAYVHIVEE</sequence>
<feature type="domain" description="BACON" evidence="2">
    <location>
        <begin position="67"/>
        <end position="121"/>
    </location>
</feature>
<dbReference type="InterPro" id="IPR024361">
    <property type="entry name" value="BACON"/>
</dbReference>
<feature type="signal peptide" evidence="1">
    <location>
        <begin position="1"/>
        <end position="18"/>
    </location>
</feature>
<dbReference type="InterPro" id="IPR032675">
    <property type="entry name" value="LRR_dom_sf"/>
</dbReference>
<organism evidence="3 4">
    <name type="scientific">Mediterranea massiliensis</name>
    <dbReference type="NCBI Taxonomy" id="1841865"/>
    <lineage>
        <taxon>Bacteria</taxon>
        <taxon>Pseudomonadati</taxon>
        <taxon>Bacteroidota</taxon>
        <taxon>Bacteroidia</taxon>
        <taxon>Bacteroidales</taxon>
        <taxon>Bacteroidaceae</taxon>
        <taxon>Mediterranea</taxon>
    </lineage>
</organism>
<accession>A0ABS2DWA7</accession>
<feature type="domain" description="BACON" evidence="2">
    <location>
        <begin position="263"/>
        <end position="323"/>
    </location>
</feature>
<evidence type="ECO:0000256" key="1">
    <source>
        <dbReference type="SAM" id="SignalP"/>
    </source>
</evidence>
<reference evidence="3 4" key="1">
    <citation type="journal article" date="2021" name="Sci. Rep.">
        <title>The distribution of antibiotic resistance genes in chicken gut microbiota commensals.</title>
        <authorList>
            <person name="Juricova H."/>
            <person name="Matiasovicova J."/>
            <person name="Kubasova T."/>
            <person name="Cejkova D."/>
            <person name="Rychlik I."/>
        </authorList>
    </citation>
    <scope>NUCLEOTIDE SEQUENCE [LARGE SCALE GENOMIC DNA]</scope>
    <source>
        <strain evidence="3 4">An772</strain>
    </source>
</reference>
<gene>
    <name evidence="3" type="ORF">H7U35_00885</name>
</gene>
<dbReference type="PANTHER" id="PTHR45661:SF3">
    <property type="entry name" value="IG-LIKE DOMAIN-CONTAINING PROTEIN"/>
    <property type="match status" value="1"/>
</dbReference>
<dbReference type="RefSeq" id="WP_205094253.1">
    <property type="nucleotide sequence ID" value="NZ_CAWVFH010000004.1"/>
</dbReference>
<dbReference type="Pfam" id="PF13306">
    <property type="entry name" value="LRR_5"/>
    <property type="match status" value="2"/>
</dbReference>
<dbReference type="PROSITE" id="PS51257">
    <property type="entry name" value="PROKAR_LIPOPROTEIN"/>
    <property type="match status" value="1"/>
</dbReference>
<keyword evidence="4" id="KW-1185">Reference proteome</keyword>
<dbReference type="Gene3D" id="2.60.40.10">
    <property type="entry name" value="Immunoglobulins"/>
    <property type="match status" value="2"/>
</dbReference>
<dbReference type="Gene3D" id="3.80.10.10">
    <property type="entry name" value="Ribonuclease Inhibitor"/>
    <property type="match status" value="2"/>
</dbReference>
<dbReference type="SUPFAM" id="SSF52058">
    <property type="entry name" value="L domain-like"/>
    <property type="match status" value="1"/>
</dbReference>
<dbReference type="PANTHER" id="PTHR45661">
    <property type="entry name" value="SURFACE ANTIGEN"/>
    <property type="match status" value="1"/>
</dbReference>
<evidence type="ECO:0000259" key="2">
    <source>
        <dbReference type="Pfam" id="PF13004"/>
    </source>
</evidence>
<dbReference type="InterPro" id="IPR026906">
    <property type="entry name" value="LRR_5"/>
</dbReference>
<feature type="chain" id="PRO_5047171744" evidence="1">
    <location>
        <begin position="19"/>
        <end position="924"/>
    </location>
</feature>
<dbReference type="CDD" id="cd14948">
    <property type="entry name" value="BACON"/>
    <property type="match status" value="2"/>
</dbReference>
<dbReference type="InterPro" id="IPR013783">
    <property type="entry name" value="Ig-like_fold"/>
</dbReference>
<protein>
    <submittedName>
        <fullName evidence="3">Leucine-rich repeat protein</fullName>
    </submittedName>
</protein>
<dbReference type="Proteomes" id="UP000766986">
    <property type="component" value="Unassembled WGS sequence"/>
</dbReference>
<dbReference type="Pfam" id="PF13004">
    <property type="entry name" value="BACON"/>
    <property type="match status" value="2"/>
</dbReference>
<name>A0ABS2DWA7_9BACT</name>